<protein>
    <recommendedName>
        <fullName evidence="3">Uroporphyrinogen decarboxylase (URO-D) domain-containing protein</fullName>
    </recommendedName>
</protein>
<dbReference type="SUPFAM" id="SSF51726">
    <property type="entry name" value="UROD/MetE-like"/>
    <property type="match status" value="1"/>
</dbReference>
<reference evidence="2" key="2">
    <citation type="submission" date="2011-04" db="EMBL/GenBank/DDBJ databases">
        <title>The complete genome of chromosome of Treponema succinifaciens DSM 2489.</title>
        <authorList>
            <person name="Lucas S."/>
            <person name="Copeland A."/>
            <person name="Lapidus A."/>
            <person name="Bruce D."/>
            <person name="Goodwin L."/>
            <person name="Pitluck S."/>
            <person name="Peters L."/>
            <person name="Kyrpides N."/>
            <person name="Mavromatis K."/>
            <person name="Ivanova N."/>
            <person name="Ovchinnikova G."/>
            <person name="Teshima H."/>
            <person name="Detter J.C."/>
            <person name="Tapia R."/>
            <person name="Han C."/>
            <person name="Land M."/>
            <person name="Hauser L."/>
            <person name="Markowitz V."/>
            <person name="Cheng J.-F."/>
            <person name="Hugenholtz P."/>
            <person name="Woyke T."/>
            <person name="Wu D."/>
            <person name="Gronow S."/>
            <person name="Wellnitz S."/>
            <person name="Brambilla E."/>
            <person name="Klenk H.-P."/>
            <person name="Eisen J.A."/>
        </authorList>
    </citation>
    <scope>NUCLEOTIDE SEQUENCE [LARGE SCALE GENOMIC DNA]</scope>
    <source>
        <strain evidence="2">ATCC 33096 / DSM 2489 / 6091</strain>
    </source>
</reference>
<dbReference type="EMBL" id="CP002631">
    <property type="protein sequence ID" value="AEB15349.1"/>
    <property type="molecule type" value="Genomic_DNA"/>
</dbReference>
<dbReference type="InterPro" id="IPR038071">
    <property type="entry name" value="UROD/MetE-like_sf"/>
</dbReference>
<dbReference type="RefSeq" id="WP_013702600.1">
    <property type="nucleotide sequence ID" value="NC_015385.1"/>
</dbReference>
<dbReference type="Gene3D" id="3.20.20.210">
    <property type="match status" value="1"/>
</dbReference>
<evidence type="ECO:0000313" key="2">
    <source>
        <dbReference type="Proteomes" id="UP000006852"/>
    </source>
</evidence>
<organism evidence="1 2">
    <name type="scientific">Treponema succinifaciens (strain ATCC 33096 / DSM 2489 / 6091)</name>
    <dbReference type="NCBI Taxonomy" id="869209"/>
    <lineage>
        <taxon>Bacteria</taxon>
        <taxon>Pseudomonadati</taxon>
        <taxon>Spirochaetota</taxon>
        <taxon>Spirochaetia</taxon>
        <taxon>Spirochaetales</taxon>
        <taxon>Treponemataceae</taxon>
        <taxon>Treponema</taxon>
    </lineage>
</organism>
<dbReference type="STRING" id="869209.Tresu_2487"/>
<proteinExistence type="predicted"/>
<dbReference type="AlphaFoldDB" id="F2NWN0"/>
<reference evidence="1 2" key="1">
    <citation type="journal article" date="2011" name="Stand. Genomic Sci.">
        <title>Complete genome sequence of Treponema succinifaciens type strain (6091).</title>
        <authorList>
            <person name="Han C."/>
            <person name="Gronow S."/>
            <person name="Teshima H."/>
            <person name="Lapidus A."/>
            <person name="Nolan M."/>
            <person name="Lucas S."/>
            <person name="Hammon N."/>
            <person name="Deshpande S."/>
            <person name="Cheng J.F."/>
            <person name="Zeytun A."/>
            <person name="Tapia R."/>
            <person name="Goodwin L."/>
            <person name="Pitluck S."/>
            <person name="Liolios K."/>
            <person name="Pagani I."/>
            <person name="Ivanova N."/>
            <person name="Mavromatis K."/>
            <person name="Mikhailova N."/>
            <person name="Huntemann M."/>
            <person name="Pati A."/>
            <person name="Chen A."/>
            <person name="Palaniappan K."/>
            <person name="Land M."/>
            <person name="Hauser L."/>
            <person name="Brambilla E.M."/>
            <person name="Rohde M."/>
            <person name="Goker M."/>
            <person name="Woyke T."/>
            <person name="Bristow J."/>
            <person name="Eisen J.A."/>
            <person name="Markowitz V."/>
            <person name="Hugenholtz P."/>
            <person name="Kyrpides N.C."/>
            <person name="Klenk H.P."/>
            <person name="Detter J.C."/>
        </authorList>
    </citation>
    <scope>NUCLEOTIDE SEQUENCE [LARGE SCALE GENOMIC DNA]</scope>
    <source>
        <strain evidence="2">ATCC 33096 / DSM 2489 / 6091</strain>
    </source>
</reference>
<dbReference type="eggNOG" id="COG0407">
    <property type="taxonomic scope" value="Bacteria"/>
</dbReference>
<gene>
    <name evidence="1" type="ordered locus">Tresu_2487</name>
</gene>
<sequence>MSNKKQLVLDALNNKPTERVPVGFWFHYTKNEMLPVSENPEMRKQNLDGHKKFVQEFKPDFVKLMSDGYFFEPKTAKFLHNVKSAKELYELKPVSKNDSWISEQVSLVKELTSSFVNEVSSFIKNSEIPARHVNLHKKIIK</sequence>
<dbReference type="Proteomes" id="UP000006852">
    <property type="component" value="Chromosome"/>
</dbReference>
<dbReference type="GeneID" id="302999601"/>
<dbReference type="OrthoDB" id="7375127at2"/>
<name>F2NWN0_TRES6</name>
<accession>F2NWN0</accession>
<evidence type="ECO:0000313" key="1">
    <source>
        <dbReference type="EMBL" id="AEB15349.1"/>
    </source>
</evidence>
<evidence type="ECO:0008006" key="3">
    <source>
        <dbReference type="Google" id="ProtNLM"/>
    </source>
</evidence>
<dbReference type="HOGENOM" id="CLU_1824497_0_0_12"/>
<keyword evidence="2" id="KW-1185">Reference proteome</keyword>
<dbReference type="KEGG" id="tsu:Tresu_2487"/>